<sequence length="162" mass="18719">METTKTKVECDKEMEELIKTLPQHSCSAYYRLWRRKFAKMPWLWRKRAEAPRLWRRAVVGVEVGVGRCGRGGGREKGRRPGRRGQNEFSGKPLINSNTGITREEPRSYGGVKETKGGDLLRKAMKLVLHHRSPKRHCPTPNRSAEMIDDALLHLRFLDLKLD</sequence>
<organism evidence="2 3">
    <name type="scientific">Mikania micrantha</name>
    <name type="common">bitter vine</name>
    <dbReference type="NCBI Taxonomy" id="192012"/>
    <lineage>
        <taxon>Eukaryota</taxon>
        <taxon>Viridiplantae</taxon>
        <taxon>Streptophyta</taxon>
        <taxon>Embryophyta</taxon>
        <taxon>Tracheophyta</taxon>
        <taxon>Spermatophyta</taxon>
        <taxon>Magnoliopsida</taxon>
        <taxon>eudicotyledons</taxon>
        <taxon>Gunneridae</taxon>
        <taxon>Pentapetalae</taxon>
        <taxon>asterids</taxon>
        <taxon>campanulids</taxon>
        <taxon>Asterales</taxon>
        <taxon>Asteraceae</taxon>
        <taxon>Asteroideae</taxon>
        <taxon>Heliantheae alliance</taxon>
        <taxon>Eupatorieae</taxon>
        <taxon>Mikania</taxon>
    </lineage>
</organism>
<comment type="caution">
    <text evidence="2">The sequence shown here is derived from an EMBL/GenBank/DDBJ whole genome shotgun (WGS) entry which is preliminary data.</text>
</comment>
<evidence type="ECO:0000313" key="3">
    <source>
        <dbReference type="Proteomes" id="UP000326396"/>
    </source>
</evidence>
<gene>
    <name evidence="2" type="ORF">E3N88_00158</name>
</gene>
<protein>
    <submittedName>
        <fullName evidence="2">Uncharacterized protein</fullName>
    </submittedName>
</protein>
<evidence type="ECO:0000256" key="1">
    <source>
        <dbReference type="SAM" id="MobiDB-lite"/>
    </source>
</evidence>
<reference evidence="2 3" key="1">
    <citation type="submission" date="2019-05" db="EMBL/GenBank/DDBJ databases">
        <title>Mikania micrantha, genome provides insights into the molecular mechanism of rapid growth.</title>
        <authorList>
            <person name="Liu B."/>
        </authorList>
    </citation>
    <scope>NUCLEOTIDE SEQUENCE [LARGE SCALE GENOMIC DNA]</scope>
    <source>
        <strain evidence="2">NLD-2019</strain>
        <tissue evidence="2">Leaf</tissue>
    </source>
</reference>
<dbReference type="EMBL" id="SZYD01000001">
    <property type="protein sequence ID" value="KAD7477022.1"/>
    <property type="molecule type" value="Genomic_DNA"/>
</dbReference>
<keyword evidence="3" id="KW-1185">Reference proteome</keyword>
<accession>A0A5N6PXQ7</accession>
<dbReference type="Proteomes" id="UP000326396">
    <property type="component" value="Linkage Group LG1"/>
</dbReference>
<proteinExistence type="predicted"/>
<feature type="compositionally biased region" description="Basic and acidic residues" evidence="1">
    <location>
        <begin position="101"/>
        <end position="114"/>
    </location>
</feature>
<feature type="region of interest" description="Disordered" evidence="1">
    <location>
        <begin position="69"/>
        <end position="114"/>
    </location>
</feature>
<name>A0A5N6PXQ7_9ASTR</name>
<dbReference type="AlphaFoldDB" id="A0A5N6PXQ7"/>
<evidence type="ECO:0000313" key="2">
    <source>
        <dbReference type="EMBL" id="KAD7477022.1"/>
    </source>
</evidence>